<evidence type="ECO:0000256" key="8">
    <source>
        <dbReference type="PROSITE-ProRule" id="PRU00175"/>
    </source>
</evidence>
<dbReference type="SUPFAM" id="SSF57850">
    <property type="entry name" value="RING/U-box"/>
    <property type="match status" value="1"/>
</dbReference>
<dbReference type="PANTHER" id="PTHR45931">
    <property type="entry name" value="SI:CH211-59O9.10"/>
    <property type="match status" value="1"/>
</dbReference>
<dbReference type="SMART" id="SM00184">
    <property type="entry name" value="RING"/>
    <property type="match status" value="1"/>
</dbReference>
<evidence type="ECO:0000256" key="4">
    <source>
        <dbReference type="ARBA" id="ARBA00022723"/>
    </source>
</evidence>
<evidence type="ECO:0000259" key="9">
    <source>
        <dbReference type="PROSITE" id="PS50089"/>
    </source>
</evidence>
<dbReference type="GO" id="GO:0008270">
    <property type="term" value="F:zinc ion binding"/>
    <property type="evidence" value="ECO:0007669"/>
    <property type="project" value="UniProtKB-KW"/>
</dbReference>
<dbReference type="PROSITE" id="PS50089">
    <property type="entry name" value="ZF_RING_2"/>
    <property type="match status" value="1"/>
</dbReference>
<dbReference type="EMBL" id="JBGFUD010001336">
    <property type="protein sequence ID" value="MFH4976133.1"/>
    <property type="molecule type" value="Genomic_DNA"/>
</dbReference>
<keyword evidence="3" id="KW-0808">Transferase</keyword>
<feature type="domain" description="RING-type" evidence="9">
    <location>
        <begin position="204"/>
        <end position="245"/>
    </location>
</feature>
<dbReference type="PANTHER" id="PTHR45931:SF16">
    <property type="entry name" value="RING_U-BOX SUPERFAMILY PROTEIN"/>
    <property type="match status" value="1"/>
</dbReference>
<dbReference type="Pfam" id="PF13639">
    <property type="entry name" value="zf-RING_2"/>
    <property type="match status" value="1"/>
</dbReference>
<comment type="catalytic activity">
    <reaction evidence="1">
        <text>S-ubiquitinyl-[E2 ubiquitin-conjugating enzyme]-L-cysteine + [acceptor protein]-L-lysine = [E2 ubiquitin-conjugating enzyme]-L-cysteine + N(6)-ubiquitinyl-[acceptor protein]-L-lysine.</text>
        <dbReference type="EC" id="2.3.2.27"/>
    </reaction>
</comment>
<evidence type="ECO:0000256" key="6">
    <source>
        <dbReference type="ARBA" id="ARBA00022786"/>
    </source>
</evidence>
<evidence type="ECO:0000256" key="2">
    <source>
        <dbReference type="ARBA" id="ARBA00012483"/>
    </source>
</evidence>
<evidence type="ECO:0000256" key="5">
    <source>
        <dbReference type="ARBA" id="ARBA00022771"/>
    </source>
</evidence>
<dbReference type="InterPro" id="IPR013083">
    <property type="entry name" value="Znf_RING/FYVE/PHD"/>
</dbReference>
<evidence type="ECO:0000256" key="3">
    <source>
        <dbReference type="ARBA" id="ARBA00022679"/>
    </source>
</evidence>
<dbReference type="InterPro" id="IPR051834">
    <property type="entry name" value="RING_finger_E3_ligase"/>
</dbReference>
<name>A0ABD6E7S1_9BILA</name>
<evidence type="ECO:0000313" key="11">
    <source>
        <dbReference type="Proteomes" id="UP001608902"/>
    </source>
</evidence>
<evidence type="ECO:0000256" key="7">
    <source>
        <dbReference type="ARBA" id="ARBA00022833"/>
    </source>
</evidence>
<reference evidence="10 11" key="1">
    <citation type="submission" date="2024-08" db="EMBL/GenBank/DDBJ databases">
        <title>Gnathostoma spinigerum genome.</title>
        <authorList>
            <person name="Gonzalez-Bertolin B."/>
            <person name="Monzon S."/>
            <person name="Zaballos A."/>
            <person name="Jimenez P."/>
            <person name="Dekumyoy P."/>
            <person name="Varona S."/>
            <person name="Cuesta I."/>
            <person name="Sumanam S."/>
            <person name="Adisakwattana P."/>
            <person name="Gasser R.B."/>
            <person name="Hernandez-Gonzalez A."/>
            <person name="Young N.D."/>
            <person name="Perteguer M.J."/>
        </authorList>
    </citation>
    <scope>NUCLEOTIDE SEQUENCE [LARGE SCALE GENOMIC DNA]</scope>
    <source>
        <strain evidence="10">AL3</strain>
        <tissue evidence="10">Liver</tissue>
    </source>
</reference>
<dbReference type="InterPro" id="IPR001841">
    <property type="entry name" value="Znf_RING"/>
</dbReference>
<keyword evidence="11" id="KW-1185">Reference proteome</keyword>
<keyword evidence="6" id="KW-0833">Ubl conjugation pathway</keyword>
<proteinExistence type="predicted"/>
<evidence type="ECO:0000256" key="1">
    <source>
        <dbReference type="ARBA" id="ARBA00000900"/>
    </source>
</evidence>
<protein>
    <recommendedName>
        <fullName evidence="2">RING-type E3 ubiquitin transferase</fullName>
        <ecNumber evidence="2">2.3.2.27</ecNumber>
    </recommendedName>
</protein>
<dbReference type="AlphaFoldDB" id="A0ABD6E7S1"/>
<gene>
    <name evidence="10" type="ORF">AB6A40_002842</name>
</gene>
<comment type="caution">
    <text evidence="10">The sequence shown here is derived from an EMBL/GenBank/DDBJ whole genome shotgun (WGS) entry which is preliminary data.</text>
</comment>
<accession>A0ABD6E7S1</accession>
<keyword evidence="7" id="KW-0862">Zinc</keyword>
<dbReference type="GO" id="GO:0061630">
    <property type="term" value="F:ubiquitin protein ligase activity"/>
    <property type="evidence" value="ECO:0007669"/>
    <property type="project" value="UniProtKB-EC"/>
</dbReference>
<sequence>MPFADYYCHSCQRSVSLQDGDFKCAQCGGEFIEEIPLESRASMPPLSSVNPTDVGLILSAVLNPVQVRPPFTGRVGGIPFGSNPNAEGASASGPAQGFIFSAPASGRGHGDETMIPDFLNQLLSNLTAQGAQVQIQFSSDPNIHTTVLSGSPLDYAWGDLGLDQIVTQLLNQFEGGATPIDESLLPNIPITAVDQKQVDSEAQCTTCMEIFKLNEQVAQLNCQHIFHRDCILPWLRRHNTCPICRQVIDATKWPVCDPLDELD</sequence>
<dbReference type="InterPro" id="IPR039525">
    <property type="entry name" value="RNF126-like_zinc-ribbon"/>
</dbReference>
<evidence type="ECO:0000313" key="10">
    <source>
        <dbReference type="EMBL" id="MFH4976133.1"/>
    </source>
</evidence>
<organism evidence="10 11">
    <name type="scientific">Gnathostoma spinigerum</name>
    <dbReference type="NCBI Taxonomy" id="75299"/>
    <lineage>
        <taxon>Eukaryota</taxon>
        <taxon>Metazoa</taxon>
        <taxon>Ecdysozoa</taxon>
        <taxon>Nematoda</taxon>
        <taxon>Chromadorea</taxon>
        <taxon>Rhabditida</taxon>
        <taxon>Spirurina</taxon>
        <taxon>Gnathostomatomorpha</taxon>
        <taxon>Gnathostomatoidea</taxon>
        <taxon>Gnathostomatidae</taxon>
        <taxon>Gnathostoma</taxon>
    </lineage>
</organism>
<dbReference type="Gene3D" id="3.30.40.10">
    <property type="entry name" value="Zinc/RING finger domain, C3HC4 (zinc finger)"/>
    <property type="match status" value="1"/>
</dbReference>
<dbReference type="Pfam" id="PF14369">
    <property type="entry name" value="Zn_ribbon_19"/>
    <property type="match status" value="1"/>
</dbReference>
<dbReference type="Proteomes" id="UP001608902">
    <property type="component" value="Unassembled WGS sequence"/>
</dbReference>
<keyword evidence="4" id="KW-0479">Metal-binding</keyword>
<keyword evidence="5 8" id="KW-0863">Zinc-finger</keyword>
<dbReference type="EC" id="2.3.2.27" evidence="2"/>